<feature type="domain" description="PiggyBac transposable element-derived protein" evidence="1">
    <location>
        <begin position="30"/>
        <end position="89"/>
    </location>
</feature>
<dbReference type="PANTHER" id="PTHR46599:SF3">
    <property type="entry name" value="PIGGYBAC TRANSPOSABLE ELEMENT-DERIVED PROTEIN 4"/>
    <property type="match status" value="1"/>
</dbReference>
<dbReference type="AlphaFoldDB" id="A0A9W6Y335"/>
<dbReference type="InterPro" id="IPR029526">
    <property type="entry name" value="PGBD"/>
</dbReference>
<dbReference type="Proteomes" id="UP001165121">
    <property type="component" value="Unassembled WGS sequence"/>
</dbReference>
<sequence length="249" mass="28247">MPMKPNQWGAKFYLTCFADTAYCSREPDGSVSVVPCPQLVRDYHEAMGGVDVRDQLRLQRYSIQRAIPMRKYYEAICLGLVDLAMVNAFIIHKIAIRRRGKPVPAHAAFLRALHTDLINQTSEDFAGRDDMADVVAEPFPHVAHALEKTDQVNGAKRRQWLCDVCFAYTGAGVRSFDTIHFCASCSRAKKGRVTLCNKPRRVQHGSSLTCAQMWHQSWKNGRVIPAELQHKIRFVSKRRAEVESEADEE</sequence>
<gene>
    <name evidence="2" type="ORF">Pfra01_002054500</name>
</gene>
<dbReference type="PANTHER" id="PTHR46599">
    <property type="entry name" value="PIGGYBAC TRANSPOSABLE ELEMENT-DERIVED PROTEIN 4"/>
    <property type="match status" value="1"/>
</dbReference>
<keyword evidence="3" id="KW-1185">Reference proteome</keyword>
<proteinExistence type="predicted"/>
<dbReference type="EMBL" id="BSXT01002810">
    <property type="protein sequence ID" value="GMF51073.1"/>
    <property type="molecule type" value="Genomic_DNA"/>
</dbReference>
<evidence type="ECO:0000259" key="1">
    <source>
        <dbReference type="Pfam" id="PF13843"/>
    </source>
</evidence>
<comment type="caution">
    <text evidence="2">The sequence shown here is derived from an EMBL/GenBank/DDBJ whole genome shotgun (WGS) entry which is preliminary data.</text>
</comment>
<accession>A0A9W6Y335</accession>
<evidence type="ECO:0000313" key="2">
    <source>
        <dbReference type="EMBL" id="GMF51073.1"/>
    </source>
</evidence>
<organism evidence="2 3">
    <name type="scientific">Phytophthora fragariaefolia</name>
    <dbReference type="NCBI Taxonomy" id="1490495"/>
    <lineage>
        <taxon>Eukaryota</taxon>
        <taxon>Sar</taxon>
        <taxon>Stramenopiles</taxon>
        <taxon>Oomycota</taxon>
        <taxon>Peronosporomycetes</taxon>
        <taxon>Peronosporales</taxon>
        <taxon>Peronosporaceae</taxon>
        <taxon>Phytophthora</taxon>
    </lineage>
</organism>
<dbReference type="OrthoDB" id="94424at2759"/>
<dbReference type="Pfam" id="PF13843">
    <property type="entry name" value="DDE_Tnp_1_7"/>
    <property type="match status" value="1"/>
</dbReference>
<protein>
    <submittedName>
        <fullName evidence="2">Unnamed protein product</fullName>
    </submittedName>
</protein>
<reference evidence="2" key="1">
    <citation type="submission" date="2023-04" db="EMBL/GenBank/DDBJ databases">
        <title>Phytophthora fragariaefolia NBRC 109709.</title>
        <authorList>
            <person name="Ichikawa N."/>
            <person name="Sato H."/>
            <person name="Tonouchi N."/>
        </authorList>
    </citation>
    <scope>NUCLEOTIDE SEQUENCE</scope>
    <source>
        <strain evidence="2">NBRC 109709</strain>
    </source>
</reference>
<evidence type="ECO:0000313" key="3">
    <source>
        <dbReference type="Proteomes" id="UP001165121"/>
    </source>
</evidence>
<name>A0A9W6Y335_9STRA</name>